<dbReference type="SUPFAM" id="SSF50022">
    <property type="entry name" value="ISP domain"/>
    <property type="match status" value="1"/>
</dbReference>
<evidence type="ECO:0000256" key="1">
    <source>
        <dbReference type="ARBA" id="ARBA00004167"/>
    </source>
</evidence>
<evidence type="ECO:0000256" key="9">
    <source>
        <dbReference type="ARBA" id="ARBA00023136"/>
    </source>
</evidence>
<comment type="similarity">
    <text evidence="2">Belongs to the Rieske iron-sulfur protein family.</text>
</comment>
<dbReference type="STRING" id="36087.A0A077ZAZ0"/>
<reference evidence="14" key="1">
    <citation type="submission" date="2014-01" db="EMBL/GenBank/DDBJ databases">
        <authorList>
            <person name="Aslett M."/>
        </authorList>
    </citation>
    <scope>NUCLEOTIDE SEQUENCE</scope>
</reference>
<dbReference type="InterPro" id="IPR004192">
    <property type="entry name" value="Rieske_TM"/>
</dbReference>
<dbReference type="PRINTS" id="PR00162">
    <property type="entry name" value="RIESKE"/>
</dbReference>
<dbReference type="Gene3D" id="2.102.10.10">
    <property type="entry name" value="Rieske [2Fe-2S] iron-sulphur domain"/>
    <property type="match status" value="1"/>
</dbReference>
<dbReference type="EC" id="7.1.1.8" evidence="11"/>
<evidence type="ECO:0000256" key="12">
    <source>
        <dbReference type="RuleBase" id="RU004495"/>
    </source>
</evidence>
<keyword evidence="10" id="KW-1015">Disulfide bond</keyword>
<dbReference type="GO" id="GO:0008121">
    <property type="term" value="F:quinol-cytochrome-c reductase activity"/>
    <property type="evidence" value="ECO:0007669"/>
    <property type="project" value="UniProtKB-EC"/>
</dbReference>
<keyword evidence="3" id="KW-0812">Transmembrane</keyword>
<dbReference type="GO" id="GO:0005743">
    <property type="term" value="C:mitochondrial inner membrane"/>
    <property type="evidence" value="ECO:0007669"/>
    <property type="project" value="UniProtKB-SubCell"/>
</dbReference>
<gene>
    <name evidence="14" type="ORF">TTRE_0000410301</name>
</gene>
<evidence type="ECO:0000313" key="14">
    <source>
        <dbReference type="EMBL" id="CDW55830.1"/>
    </source>
</evidence>
<dbReference type="GO" id="GO:0046872">
    <property type="term" value="F:metal ion binding"/>
    <property type="evidence" value="ECO:0007669"/>
    <property type="project" value="UniProtKB-KW"/>
</dbReference>
<comment type="cofactor">
    <cofactor evidence="11">
        <name>[2Fe-2S] cluster</name>
        <dbReference type="ChEBI" id="CHEBI:190135"/>
    </cofactor>
    <text evidence="11">Binds 1 [2Fe-2S] cluster per subunit.</text>
</comment>
<evidence type="ECO:0000256" key="10">
    <source>
        <dbReference type="ARBA" id="ARBA00023157"/>
    </source>
</evidence>
<keyword evidence="15" id="KW-1185">Reference proteome</keyword>
<dbReference type="Proteomes" id="UP000030665">
    <property type="component" value="Unassembled WGS sequence"/>
</dbReference>
<organism evidence="14 15">
    <name type="scientific">Trichuris trichiura</name>
    <name type="common">Whipworm</name>
    <name type="synonym">Trichocephalus trichiurus</name>
    <dbReference type="NCBI Taxonomy" id="36087"/>
    <lineage>
        <taxon>Eukaryota</taxon>
        <taxon>Metazoa</taxon>
        <taxon>Ecdysozoa</taxon>
        <taxon>Nematoda</taxon>
        <taxon>Enoplea</taxon>
        <taxon>Dorylaimia</taxon>
        <taxon>Trichinellida</taxon>
        <taxon>Trichuridae</taxon>
        <taxon>Trichuris</taxon>
    </lineage>
</organism>
<dbReference type="EMBL" id="HG805983">
    <property type="protein sequence ID" value="CDW55830.1"/>
    <property type="molecule type" value="Genomic_DNA"/>
</dbReference>
<sequence>MPNPSTEIAHLNYVAKADFAVSCTITSPVLPPTLSLFAKQGSSAFRCAHTDITFPDYSRYRRDSTKNVNARNEDTEVPRKLFSYLSLGVGTAITALSAKVLTLQFIGYKGAPFIEQAGAVVEINLDLVPEGKNGTFLWRGKPVFVRHRTSKEIEREANVDMSVLRDPQHDHERVQKPEWLILLAPCTHLGCVPVPYAGDYGGYFCPCHGSHYDGSGRIRRGPAPRNLEVPEYSFKDDRTVLIGKAE</sequence>
<comment type="subcellular location">
    <subcellularLocation>
        <location evidence="1">Membrane</location>
        <topology evidence="1">Single-pass membrane protein</topology>
    </subcellularLocation>
    <subcellularLocation>
        <location evidence="12">Mitochondrion inner membrane</location>
    </subcellularLocation>
</comment>
<dbReference type="Pfam" id="PF02921">
    <property type="entry name" value="UCR_TM"/>
    <property type="match status" value="1"/>
</dbReference>
<keyword evidence="8" id="KW-0411">Iron-sulfur</keyword>
<evidence type="ECO:0000256" key="2">
    <source>
        <dbReference type="ARBA" id="ARBA00010651"/>
    </source>
</evidence>
<dbReference type="NCBIfam" id="TIGR01416">
    <property type="entry name" value="Rieske_proteo"/>
    <property type="match status" value="1"/>
</dbReference>
<evidence type="ECO:0000256" key="7">
    <source>
        <dbReference type="ARBA" id="ARBA00023004"/>
    </source>
</evidence>
<dbReference type="InterPro" id="IPR036922">
    <property type="entry name" value="Rieske_2Fe-2S_sf"/>
</dbReference>
<dbReference type="InterPro" id="IPR017941">
    <property type="entry name" value="Rieske_2Fe-2S"/>
</dbReference>
<feature type="domain" description="Rieske" evidence="13">
    <location>
        <begin position="173"/>
        <end position="241"/>
    </location>
</feature>
<keyword evidence="7" id="KW-0408">Iron</keyword>
<dbReference type="Gene3D" id="1.20.5.270">
    <property type="entry name" value="Ubiquinol cytochrome reductase, transmembrane domain"/>
    <property type="match status" value="1"/>
</dbReference>
<dbReference type="PANTHER" id="PTHR10134">
    <property type="entry name" value="CYTOCHROME B-C1 COMPLEX SUBUNIT RIESKE, MITOCHONDRIAL"/>
    <property type="match status" value="1"/>
</dbReference>
<keyword evidence="9" id="KW-0472">Membrane</keyword>
<accession>A0A077ZAZ0</accession>
<comment type="catalytic activity">
    <reaction evidence="11">
        <text>a quinol + 2 Fe(III)-[cytochrome c](out) = a quinone + 2 Fe(II)-[cytochrome c](out) + 2 H(+)(out)</text>
        <dbReference type="Rhea" id="RHEA:11484"/>
        <dbReference type="Rhea" id="RHEA-COMP:10350"/>
        <dbReference type="Rhea" id="RHEA-COMP:14399"/>
        <dbReference type="ChEBI" id="CHEBI:15378"/>
        <dbReference type="ChEBI" id="CHEBI:24646"/>
        <dbReference type="ChEBI" id="CHEBI:29033"/>
        <dbReference type="ChEBI" id="CHEBI:29034"/>
        <dbReference type="ChEBI" id="CHEBI:132124"/>
        <dbReference type="EC" id="7.1.1.8"/>
    </reaction>
</comment>
<evidence type="ECO:0000259" key="13">
    <source>
        <dbReference type="PROSITE" id="PS51296"/>
    </source>
</evidence>
<comment type="miscellaneous">
    <text evidence="11">The Rieske protein is a high potential 2Fe-2S protein.</text>
</comment>
<keyword evidence="4" id="KW-0001">2Fe-2S</keyword>
<evidence type="ECO:0000256" key="3">
    <source>
        <dbReference type="ARBA" id="ARBA00022692"/>
    </source>
</evidence>
<evidence type="ECO:0000256" key="8">
    <source>
        <dbReference type="ARBA" id="ARBA00023014"/>
    </source>
</evidence>
<keyword evidence="12" id="KW-0496">Mitochondrion</keyword>
<dbReference type="InterPro" id="IPR006317">
    <property type="entry name" value="Ubiquinol_cyt_c_Rdtase_Fe-S-su"/>
</dbReference>
<keyword evidence="11" id="KW-0249">Electron transport</keyword>
<keyword evidence="5" id="KW-0479">Metal-binding</keyword>
<evidence type="ECO:0000256" key="4">
    <source>
        <dbReference type="ARBA" id="ARBA00022714"/>
    </source>
</evidence>
<reference evidence="14" key="2">
    <citation type="submission" date="2014-03" db="EMBL/GenBank/DDBJ databases">
        <title>The whipworm genome and dual-species transcriptomics of an intimate host-pathogen interaction.</title>
        <authorList>
            <person name="Foth B.J."/>
            <person name="Tsai I.J."/>
            <person name="Reid A.J."/>
            <person name="Bancroft A.J."/>
            <person name="Nichol S."/>
            <person name="Tracey A."/>
            <person name="Holroyd N."/>
            <person name="Cotton J.A."/>
            <person name="Stanley E.J."/>
            <person name="Zarowiecki M."/>
            <person name="Liu J.Z."/>
            <person name="Huckvale T."/>
            <person name="Cooper P.J."/>
            <person name="Grencis R.K."/>
            <person name="Berriman M."/>
        </authorList>
    </citation>
    <scope>NUCLEOTIDE SEQUENCE [LARGE SCALE GENOMIC DNA]</scope>
</reference>
<dbReference type="InterPro" id="IPR014349">
    <property type="entry name" value="Rieske_Fe-S_prot"/>
</dbReference>
<dbReference type="FunFam" id="2.102.10.10:FF:000001">
    <property type="entry name" value="Cytochrome b-c1 complex subunit Rieske, mitochondrial"/>
    <property type="match status" value="1"/>
</dbReference>
<dbReference type="Pfam" id="PF00355">
    <property type="entry name" value="Rieske"/>
    <property type="match status" value="1"/>
</dbReference>
<keyword evidence="11" id="KW-0813">Transport</keyword>
<evidence type="ECO:0000313" key="15">
    <source>
        <dbReference type="Proteomes" id="UP000030665"/>
    </source>
</evidence>
<dbReference type="AlphaFoldDB" id="A0A077ZAZ0"/>
<dbReference type="GO" id="GO:0051537">
    <property type="term" value="F:2 iron, 2 sulfur cluster binding"/>
    <property type="evidence" value="ECO:0007669"/>
    <property type="project" value="UniProtKB-KW"/>
</dbReference>
<dbReference type="PROSITE" id="PS51296">
    <property type="entry name" value="RIESKE"/>
    <property type="match status" value="1"/>
</dbReference>
<dbReference type="CDD" id="cd03470">
    <property type="entry name" value="Rieske_cytochrome_bc1"/>
    <property type="match status" value="1"/>
</dbReference>
<dbReference type="SUPFAM" id="SSF81502">
    <property type="entry name" value="ISP transmembrane anchor"/>
    <property type="match status" value="1"/>
</dbReference>
<protein>
    <recommendedName>
        <fullName evidence="11">Cytochrome b-c1 complex subunit Rieske, mitochondrial</fullName>
        <ecNumber evidence="11">7.1.1.8</ecNumber>
    </recommendedName>
</protein>
<proteinExistence type="inferred from homology"/>
<dbReference type="InterPro" id="IPR005805">
    <property type="entry name" value="Rieske_Fe-S_prot_C"/>
</dbReference>
<dbReference type="InterPro" id="IPR037008">
    <property type="entry name" value="bc1_Rieske_TM_sf"/>
</dbReference>
<evidence type="ECO:0000256" key="11">
    <source>
        <dbReference type="RuleBase" id="RU004494"/>
    </source>
</evidence>
<keyword evidence="6" id="KW-1133">Transmembrane helix</keyword>
<evidence type="ECO:0000256" key="6">
    <source>
        <dbReference type="ARBA" id="ARBA00022989"/>
    </source>
</evidence>
<name>A0A077ZAZ0_TRITR</name>
<dbReference type="OrthoDB" id="1637982at2759"/>
<keyword evidence="12" id="KW-0679">Respiratory chain</keyword>
<evidence type="ECO:0000256" key="5">
    <source>
        <dbReference type="ARBA" id="ARBA00022723"/>
    </source>
</evidence>